<evidence type="ECO:0000313" key="6">
    <source>
        <dbReference type="Proteomes" id="UP000318431"/>
    </source>
</evidence>
<keyword evidence="6" id="KW-1185">Reference proteome</keyword>
<protein>
    <submittedName>
        <fullName evidence="5">DNA-binding GntR family transcriptional regulator</fullName>
    </submittedName>
</protein>
<evidence type="ECO:0000256" key="1">
    <source>
        <dbReference type="ARBA" id="ARBA00023015"/>
    </source>
</evidence>
<proteinExistence type="predicted"/>
<dbReference type="Gene3D" id="1.10.10.10">
    <property type="entry name" value="Winged helix-like DNA-binding domain superfamily/Winged helix DNA-binding domain"/>
    <property type="match status" value="1"/>
</dbReference>
<dbReference type="SUPFAM" id="SSF48008">
    <property type="entry name" value="GntR ligand-binding domain-like"/>
    <property type="match status" value="1"/>
</dbReference>
<keyword evidence="3" id="KW-0804">Transcription</keyword>
<keyword evidence="2 5" id="KW-0238">DNA-binding</keyword>
<dbReference type="PANTHER" id="PTHR43537">
    <property type="entry name" value="TRANSCRIPTIONAL REGULATOR, GNTR FAMILY"/>
    <property type="match status" value="1"/>
</dbReference>
<dbReference type="OrthoDB" id="5343379at2"/>
<dbReference type="Gene3D" id="1.20.120.530">
    <property type="entry name" value="GntR ligand-binding domain-like"/>
    <property type="match status" value="1"/>
</dbReference>
<comment type="caution">
    <text evidence="5">The sequence shown here is derived from an EMBL/GenBank/DDBJ whole genome shotgun (WGS) entry which is preliminary data.</text>
</comment>
<dbReference type="InterPro" id="IPR008920">
    <property type="entry name" value="TF_FadR/GntR_C"/>
</dbReference>
<evidence type="ECO:0000259" key="4">
    <source>
        <dbReference type="PROSITE" id="PS50949"/>
    </source>
</evidence>
<sequence>MPQAPANPLAEQVYCRLKEDIFEFRLLPGDRFTETEMAERCEVSRTPLRDALFRLQREGYLDVAYRRGWQVRALDFGHFDNLYDLRIVLETAALERICQAAEHPAELLELERIWLAPVAEREQDGKIVAQLDERFHASLVAAAGNPEMSRVHAELTDKLRIIRRLDFTQEQRVDATYEEHGKIVGLLLRRKFAESAMLLRAHIQQSKTEVRKITLHRLHEARLAG</sequence>
<dbReference type="InterPro" id="IPR011711">
    <property type="entry name" value="GntR_C"/>
</dbReference>
<dbReference type="RefSeq" id="WP_145650509.1">
    <property type="nucleotide sequence ID" value="NZ_VLLB01000006.1"/>
</dbReference>
<gene>
    <name evidence="5" type="ORF">IP91_03630</name>
</gene>
<keyword evidence="1" id="KW-0805">Transcription regulation</keyword>
<organism evidence="5 6">
    <name type="scientific">Pseudoduganella lurida</name>
    <dbReference type="NCBI Taxonomy" id="1036180"/>
    <lineage>
        <taxon>Bacteria</taxon>
        <taxon>Pseudomonadati</taxon>
        <taxon>Pseudomonadota</taxon>
        <taxon>Betaproteobacteria</taxon>
        <taxon>Burkholderiales</taxon>
        <taxon>Oxalobacteraceae</taxon>
        <taxon>Telluria group</taxon>
        <taxon>Pseudoduganella</taxon>
    </lineage>
</organism>
<dbReference type="InterPro" id="IPR000524">
    <property type="entry name" value="Tscrpt_reg_HTH_GntR"/>
</dbReference>
<dbReference type="Pfam" id="PF07729">
    <property type="entry name" value="FCD"/>
    <property type="match status" value="1"/>
</dbReference>
<reference evidence="5 6" key="1">
    <citation type="journal article" date="2015" name="Stand. Genomic Sci.">
        <title>Genomic Encyclopedia of Bacterial and Archaeal Type Strains, Phase III: the genomes of soil and plant-associated and newly described type strains.</title>
        <authorList>
            <person name="Whitman W.B."/>
            <person name="Woyke T."/>
            <person name="Klenk H.P."/>
            <person name="Zhou Y."/>
            <person name="Lilburn T.G."/>
            <person name="Beck B.J."/>
            <person name="De Vos P."/>
            <person name="Vandamme P."/>
            <person name="Eisen J.A."/>
            <person name="Garrity G."/>
            <person name="Hugenholtz P."/>
            <person name="Kyrpides N.C."/>
        </authorList>
    </citation>
    <scope>NUCLEOTIDE SEQUENCE [LARGE SCALE GENOMIC DNA]</scope>
    <source>
        <strain evidence="5 6">CGMCC 1.10822</strain>
    </source>
</reference>
<dbReference type="InterPro" id="IPR036390">
    <property type="entry name" value="WH_DNA-bd_sf"/>
</dbReference>
<dbReference type="EMBL" id="VLLB01000006">
    <property type="protein sequence ID" value="TWI63658.1"/>
    <property type="molecule type" value="Genomic_DNA"/>
</dbReference>
<dbReference type="Pfam" id="PF00392">
    <property type="entry name" value="GntR"/>
    <property type="match status" value="1"/>
</dbReference>
<accession>A0A562R3L9</accession>
<dbReference type="InterPro" id="IPR036388">
    <property type="entry name" value="WH-like_DNA-bd_sf"/>
</dbReference>
<dbReference type="SUPFAM" id="SSF46785">
    <property type="entry name" value="Winged helix' DNA-binding domain"/>
    <property type="match status" value="1"/>
</dbReference>
<dbReference type="CDD" id="cd07377">
    <property type="entry name" value="WHTH_GntR"/>
    <property type="match status" value="1"/>
</dbReference>
<dbReference type="Proteomes" id="UP000318431">
    <property type="component" value="Unassembled WGS sequence"/>
</dbReference>
<dbReference type="SMART" id="SM00895">
    <property type="entry name" value="FCD"/>
    <property type="match status" value="1"/>
</dbReference>
<name>A0A562R3L9_9BURK</name>
<evidence type="ECO:0000313" key="5">
    <source>
        <dbReference type="EMBL" id="TWI63658.1"/>
    </source>
</evidence>
<feature type="domain" description="HTH gntR-type" evidence="4">
    <location>
        <begin position="7"/>
        <end position="74"/>
    </location>
</feature>
<evidence type="ECO:0000256" key="3">
    <source>
        <dbReference type="ARBA" id="ARBA00023163"/>
    </source>
</evidence>
<dbReference type="AlphaFoldDB" id="A0A562R3L9"/>
<dbReference type="GO" id="GO:0003700">
    <property type="term" value="F:DNA-binding transcription factor activity"/>
    <property type="evidence" value="ECO:0007669"/>
    <property type="project" value="InterPro"/>
</dbReference>
<dbReference type="GO" id="GO:0003677">
    <property type="term" value="F:DNA binding"/>
    <property type="evidence" value="ECO:0007669"/>
    <property type="project" value="UniProtKB-KW"/>
</dbReference>
<dbReference type="PANTHER" id="PTHR43537:SF45">
    <property type="entry name" value="GNTR FAMILY REGULATORY PROTEIN"/>
    <property type="match status" value="1"/>
</dbReference>
<dbReference type="PROSITE" id="PS50949">
    <property type="entry name" value="HTH_GNTR"/>
    <property type="match status" value="1"/>
</dbReference>
<dbReference type="SMART" id="SM00345">
    <property type="entry name" value="HTH_GNTR"/>
    <property type="match status" value="1"/>
</dbReference>
<evidence type="ECO:0000256" key="2">
    <source>
        <dbReference type="ARBA" id="ARBA00023125"/>
    </source>
</evidence>